<dbReference type="EMBL" id="LBIC01000010">
    <property type="protein sequence ID" value="KKW90288.1"/>
    <property type="molecule type" value="Genomic_DNA"/>
</dbReference>
<dbReference type="Proteomes" id="UP000033874">
    <property type="component" value="Unassembled WGS sequence"/>
</dbReference>
<accession>A0A0M3AK06</accession>
<sequence length="274" mass="29573">MSDHSSHFEATGGGLVLTNAILLYQAGTSRTPNAYGAPRNDMAAFASMHAVEHDGDGRPTIAAGIPLSRAQLRQWTEALGRTAIPEILPDTVLVSHPDVLAWWTPAQVRPAYFALSSPPDGLRALSRRTTVAVPYPAHLFIATRTGLGVYALPTSERPVADTPVLHSPILNVFIEGRLCWGNIPRPKTLGVAAIPEFERAVFDSWSTHPNPGQEWTVTGKGGLVRLWDDLAARAASRFPVRRLRPFHPAARQRPARPTADAITVGRLVSAAAGR</sequence>
<evidence type="ECO:0000313" key="2">
    <source>
        <dbReference type="Proteomes" id="UP000033874"/>
    </source>
</evidence>
<dbReference type="AlphaFoldDB" id="A0A0M3AK06"/>
<dbReference type="PATRIC" id="fig|56193.3.peg.4201"/>
<keyword evidence="2" id="KW-1185">Reference proteome</keyword>
<gene>
    <name evidence="1" type="ORF">YP76_19980</name>
</gene>
<proteinExistence type="predicted"/>
<dbReference type="InterPro" id="IPR032787">
    <property type="entry name" value="Prok-E2_D"/>
</dbReference>
<organism evidence="1 2">
    <name type="scientific">Sphingobium chungbukense</name>
    <dbReference type="NCBI Taxonomy" id="56193"/>
    <lineage>
        <taxon>Bacteria</taxon>
        <taxon>Pseudomonadati</taxon>
        <taxon>Pseudomonadota</taxon>
        <taxon>Alphaproteobacteria</taxon>
        <taxon>Sphingomonadales</taxon>
        <taxon>Sphingomonadaceae</taxon>
        <taxon>Sphingobium</taxon>
    </lineage>
</organism>
<dbReference type="RefSeq" id="WP_046765374.1">
    <property type="nucleotide sequence ID" value="NZ_LBIC01000010.1"/>
</dbReference>
<name>A0A0M3AK06_9SPHN</name>
<evidence type="ECO:0000313" key="1">
    <source>
        <dbReference type="EMBL" id="KKW90288.1"/>
    </source>
</evidence>
<protein>
    <submittedName>
        <fullName evidence="1">PRTRC system protein B</fullName>
    </submittedName>
</protein>
<dbReference type="NCBIfam" id="TIGR03737">
    <property type="entry name" value="PRTRC_B"/>
    <property type="match status" value="1"/>
</dbReference>
<dbReference type="Pfam" id="PF14460">
    <property type="entry name" value="Prok-E2_D"/>
    <property type="match status" value="1"/>
</dbReference>
<dbReference type="InterPro" id="IPR022280">
    <property type="entry name" value="PRTRC_protein-B"/>
</dbReference>
<comment type="caution">
    <text evidence="1">The sequence shown here is derived from an EMBL/GenBank/DDBJ whole genome shotgun (WGS) entry which is preliminary data.</text>
</comment>
<dbReference type="STRING" id="56193.YP76_19980"/>
<reference evidence="1 2" key="1">
    <citation type="submission" date="2015-04" db="EMBL/GenBank/DDBJ databases">
        <title>Genome sequence of aromatic hydrocarbons-degrading Sphingobium chungbukense DJ77.</title>
        <authorList>
            <person name="Kim Y.-C."/>
            <person name="Chae J.-C."/>
        </authorList>
    </citation>
    <scope>NUCLEOTIDE SEQUENCE [LARGE SCALE GENOMIC DNA]</scope>
    <source>
        <strain evidence="1 2">DJ77</strain>
    </source>
</reference>